<organism evidence="2 3">
    <name type="scientific">Mycolicibacterium murale</name>
    <dbReference type="NCBI Taxonomy" id="182220"/>
    <lineage>
        <taxon>Bacteria</taxon>
        <taxon>Bacillati</taxon>
        <taxon>Actinomycetota</taxon>
        <taxon>Actinomycetes</taxon>
        <taxon>Mycobacteriales</taxon>
        <taxon>Mycobacteriaceae</taxon>
        <taxon>Mycolicibacterium</taxon>
    </lineage>
</organism>
<name>A0A7I9WIQ1_9MYCO</name>
<dbReference type="PANTHER" id="PTHR34300:SF2">
    <property type="entry name" value="QUEUOSINE PRECURSOR TRANSPORTER-RELATED"/>
    <property type="match status" value="1"/>
</dbReference>
<keyword evidence="1" id="KW-0813">Transport</keyword>
<dbReference type="AlphaFoldDB" id="A0A7I9WIQ1"/>
<dbReference type="GO" id="GO:0022857">
    <property type="term" value="F:transmembrane transporter activity"/>
    <property type="evidence" value="ECO:0007669"/>
    <property type="project" value="UniProtKB-UniRule"/>
</dbReference>
<feature type="transmembrane region" description="Helical" evidence="1">
    <location>
        <begin position="163"/>
        <end position="191"/>
    </location>
</feature>
<comment type="subcellular location">
    <subcellularLocation>
        <location evidence="1">Cell membrane</location>
        <topology evidence="1">Multi-pass membrane protein</topology>
    </subcellularLocation>
</comment>
<feature type="transmembrane region" description="Helical" evidence="1">
    <location>
        <begin position="197"/>
        <end position="220"/>
    </location>
</feature>
<keyword evidence="3" id="KW-1185">Reference proteome</keyword>
<feature type="transmembrane region" description="Helical" evidence="1">
    <location>
        <begin position="88"/>
        <end position="107"/>
    </location>
</feature>
<evidence type="ECO:0000313" key="3">
    <source>
        <dbReference type="Proteomes" id="UP000465241"/>
    </source>
</evidence>
<comment type="similarity">
    <text evidence="1">Belongs to the vitamin uptake transporter (VUT/ECF) (TC 2.A.88) family. Q precursor transporter subfamily.</text>
</comment>
<feature type="transmembrane region" description="Helical" evidence="1">
    <location>
        <begin position="127"/>
        <end position="151"/>
    </location>
</feature>
<dbReference type="GO" id="GO:0005886">
    <property type="term" value="C:plasma membrane"/>
    <property type="evidence" value="ECO:0007669"/>
    <property type="project" value="UniProtKB-SubCell"/>
</dbReference>
<dbReference type="InterPro" id="IPR003744">
    <property type="entry name" value="YhhQ"/>
</dbReference>
<evidence type="ECO:0000256" key="1">
    <source>
        <dbReference type="HAMAP-Rule" id="MF_02088"/>
    </source>
</evidence>
<evidence type="ECO:0000313" key="2">
    <source>
        <dbReference type="EMBL" id="GFG57176.1"/>
    </source>
</evidence>
<comment type="function">
    <text evidence="1">Involved in the import of queuosine (Q) precursors, required for Q precursor salvage.</text>
</comment>
<keyword evidence="1" id="KW-1003">Cell membrane</keyword>
<dbReference type="Proteomes" id="UP000465241">
    <property type="component" value="Unassembled WGS sequence"/>
</dbReference>
<keyword evidence="1" id="KW-1133">Transmembrane helix</keyword>
<protein>
    <recommendedName>
        <fullName evidence="1">Probable queuosine precursor transporter</fullName>
        <shortName evidence="1">Q precursor transporter</shortName>
    </recommendedName>
</protein>
<sequence>MDVRVNSNKQMSIEHSGQPTGYATVGASYYPILVAVFTALVLISNITATKGVAFGPLLTDGGFLVFPLTYVIGDVLSEVYGLRAARRAIIVGFTMQALLVAALWVTVRLPAADGYENQAVLETMVGSITGLAAAGLAGFLVGQLVNAYLVVQIKQRTKESHLWARLLGSTVVGQFADTLVFCAVAAPIIGFGDMSSFAMYAALGWIYKCAVEAALLPVTYRVIAFVKNREPSYQPMA</sequence>
<keyword evidence="1" id="KW-0812">Transmembrane</keyword>
<dbReference type="NCBIfam" id="TIGR00697">
    <property type="entry name" value="queuosine precursor transporter"/>
    <property type="match status" value="1"/>
</dbReference>
<proteinExistence type="inferred from homology"/>
<comment type="caution">
    <text evidence="2">The sequence shown here is derived from an EMBL/GenBank/DDBJ whole genome shotgun (WGS) entry which is preliminary data.</text>
</comment>
<dbReference type="HAMAP" id="MF_02088">
    <property type="entry name" value="Q_prec_transport"/>
    <property type="match status" value="1"/>
</dbReference>
<accession>A0A7I9WIQ1</accession>
<gene>
    <name evidence="2" type="ORF">MMUR_13120</name>
</gene>
<keyword evidence="1" id="KW-0472">Membrane</keyword>
<feature type="transmembrane region" description="Helical" evidence="1">
    <location>
        <begin position="21"/>
        <end position="43"/>
    </location>
</feature>
<dbReference type="Pfam" id="PF02592">
    <property type="entry name" value="Vut_1"/>
    <property type="match status" value="1"/>
</dbReference>
<dbReference type="EMBL" id="BLKT01000003">
    <property type="protein sequence ID" value="GFG57176.1"/>
    <property type="molecule type" value="Genomic_DNA"/>
</dbReference>
<reference evidence="2 3" key="1">
    <citation type="journal article" date="2019" name="Emerg. Microbes Infect.">
        <title>Comprehensive subspecies identification of 175 nontuberculous mycobacteria species based on 7547 genomic profiles.</title>
        <authorList>
            <person name="Matsumoto Y."/>
            <person name="Kinjo T."/>
            <person name="Motooka D."/>
            <person name="Nabeya D."/>
            <person name="Jung N."/>
            <person name="Uechi K."/>
            <person name="Horii T."/>
            <person name="Iida T."/>
            <person name="Fujita J."/>
            <person name="Nakamura S."/>
        </authorList>
    </citation>
    <scope>NUCLEOTIDE SEQUENCE [LARGE SCALE GENOMIC DNA]</scope>
    <source>
        <strain evidence="2 3">JCM 13392</strain>
    </source>
</reference>
<dbReference type="PANTHER" id="PTHR34300">
    <property type="entry name" value="QUEUOSINE PRECURSOR TRANSPORTER-RELATED"/>
    <property type="match status" value="1"/>
</dbReference>
<feature type="transmembrane region" description="Helical" evidence="1">
    <location>
        <begin position="63"/>
        <end position="81"/>
    </location>
</feature>